<keyword evidence="3" id="KW-1185">Reference proteome</keyword>
<feature type="compositionally biased region" description="Low complexity" evidence="1">
    <location>
        <begin position="222"/>
        <end position="239"/>
    </location>
</feature>
<name>A0A0L0DEN4_THETB</name>
<feature type="region of interest" description="Disordered" evidence="1">
    <location>
        <begin position="1"/>
        <end position="20"/>
    </location>
</feature>
<proteinExistence type="predicted"/>
<evidence type="ECO:0000313" key="2">
    <source>
        <dbReference type="EMBL" id="KNC49788.1"/>
    </source>
</evidence>
<feature type="region of interest" description="Disordered" evidence="1">
    <location>
        <begin position="35"/>
        <end position="111"/>
    </location>
</feature>
<organism evidence="2 3">
    <name type="scientific">Thecamonas trahens ATCC 50062</name>
    <dbReference type="NCBI Taxonomy" id="461836"/>
    <lineage>
        <taxon>Eukaryota</taxon>
        <taxon>Apusozoa</taxon>
        <taxon>Apusomonadida</taxon>
        <taxon>Apusomonadidae</taxon>
        <taxon>Thecamonas</taxon>
    </lineage>
</organism>
<feature type="compositionally biased region" description="Polar residues" evidence="1">
    <location>
        <begin position="204"/>
        <end position="221"/>
    </location>
</feature>
<dbReference type="Proteomes" id="UP000054408">
    <property type="component" value="Unassembled WGS sequence"/>
</dbReference>
<evidence type="ECO:0000313" key="3">
    <source>
        <dbReference type="Proteomes" id="UP000054408"/>
    </source>
</evidence>
<dbReference type="GeneID" id="25565328"/>
<reference evidence="2 3" key="1">
    <citation type="submission" date="2010-05" db="EMBL/GenBank/DDBJ databases">
        <title>The Genome Sequence of Thecamonas trahens ATCC 50062.</title>
        <authorList>
            <consortium name="The Broad Institute Genome Sequencing Platform"/>
            <person name="Russ C."/>
            <person name="Cuomo C."/>
            <person name="Shea T."/>
            <person name="Young S.K."/>
            <person name="Zeng Q."/>
            <person name="Koehrsen M."/>
            <person name="Haas B."/>
            <person name="Borodovsky M."/>
            <person name="Guigo R."/>
            <person name="Alvarado L."/>
            <person name="Berlin A."/>
            <person name="Bochicchio J."/>
            <person name="Borenstein D."/>
            <person name="Chapman S."/>
            <person name="Chen Z."/>
            <person name="Freedman E."/>
            <person name="Gellesch M."/>
            <person name="Goldberg J."/>
            <person name="Griggs A."/>
            <person name="Gujja S."/>
            <person name="Heilman E."/>
            <person name="Heiman D."/>
            <person name="Hepburn T."/>
            <person name="Howarth C."/>
            <person name="Jen D."/>
            <person name="Larson L."/>
            <person name="Mehta T."/>
            <person name="Park D."/>
            <person name="Pearson M."/>
            <person name="Roberts A."/>
            <person name="Saif S."/>
            <person name="Shenoy N."/>
            <person name="Sisk P."/>
            <person name="Stolte C."/>
            <person name="Sykes S."/>
            <person name="Thomson T."/>
            <person name="Walk T."/>
            <person name="White J."/>
            <person name="Yandava C."/>
            <person name="Burger G."/>
            <person name="Gray M.W."/>
            <person name="Holland P.W.H."/>
            <person name="King N."/>
            <person name="Lang F.B.F."/>
            <person name="Roger A.J."/>
            <person name="Ruiz-Trillo I."/>
            <person name="Lander E."/>
            <person name="Nusbaum C."/>
        </authorList>
    </citation>
    <scope>NUCLEOTIDE SEQUENCE [LARGE SCALE GENOMIC DNA]</scope>
    <source>
        <strain evidence="2 3">ATCC 50062</strain>
    </source>
</reference>
<feature type="compositionally biased region" description="Low complexity" evidence="1">
    <location>
        <begin position="60"/>
        <end position="87"/>
    </location>
</feature>
<sequence length="609" mass="63616">MLGVPQLGSGGVSAGSVLVGRPPAIDAGALAALRKKAQSHTLEVMTPERARPATVDSPRRTASPARSARSASAGGSRASSPGTGASAMTSNCSELGSRAGASSAANETDGDEDLLLAQLPAPQPVPDAFDPRSRSNTTEDRLMLLQMQQAKKAKLYQRKMRRRAKRRSSVDSAISHQSTAESTATLSTIAESTRAGGLPRGSDVTPSSHSVGTTACSTAHHNASNSSSSSSSSSRSSLSSSRLSAIESYSDSAVSGVKGASASTMAVSVVSHHSSSESSDHAPQAEADLTKTDRYGQVSFSIKANGRDTAATDSALSTVFESVDAKAVESYSDSMISDPGDAGAASASASGIPVVPNLRIEPSSTATPKGGTPNPLGAQRSPRMASPPARTAATNSAHTTSTKSETSETASALASARLSRPTSFSNRQETIKKQREEAFFRNQVLFRKQSKRTIGVSSLRHRSFTVGANDAPGGFSSEAEAQAAARKIRESQKSLKSLKGVDDATVAASIKRNSAVHKRLRRWQRTSFARIPLGVSDQLAKHRSRKKLIDRQADRVAVELPHFVALANLSAAQPILVDLTKAYASQLGEKHPITLQARARLDAVADALR</sequence>
<gene>
    <name evidence="2" type="ORF">AMSG_06067</name>
</gene>
<feature type="compositionally biased region" description="Basic residues" evidence="1">
    <location>
        <begin position="151"/>
        <end position="167"/>
    </location>
</feature>
<protein>
    <submittedName>
        <fullName evidence="2">Uncharacterized protein</fullName>
    </submittedName>
</protein>
<dbReference type="RefSeq" id="XP_013757572.1">
    <property type="nucleotide sequence ID" value="XM_013902118.1"/>
</dbReference>
<dbReference type="EMBL" id="GL349457">
    <property type="protein sequence ID" value="KNC49788.1"/>
    <property type="molecule type" value="Genomic_DNA"/>
</dbReference>
<dbReference type="AlphaFoldDB" id="A0A0L0DEN4"/>
<feature type="region of interest" description="Disordered" evidence="1">
    <location>
        <begin position="271"/>
        <end position="291"/>
    </location>
</feature>
<feature type="compositionally biased region" description="Polar residues" evidence="1">
    <location>
        <begin position="170"/>
        <end position="191"/>
    </location>
</feature>
<evidence type="ECO:0000256" key="1">
    <source>
        <dbReference type="SAM" id="MobiDB-lite"/>
    </source>
</evidence>
<feature type="region of interest" description="Disordered" evidence="1">
    <location>
        <begin position="150"/>
        <end position="239"/>
    </location>
</feature>
<feature type="compositionally biased region" description="Low complexity" evidence="1">
    <location>
        <begin position="391"/>
        <end position="423"/>
    </location>
</feature>
<feature type="region of interest" description="Disordered" evidence="1">
    <location>
        <begin position="358"/>
        <end position="429"/>
    </location>
</feature>
<accession>A0A0L0DEN4</accession>